<keyword evidence="3" id="KW-1185">Reference proteome</keyword>
<keyword evidence="1" id="KW-0472">Membrane</keyword>
<name>A0A2J7R535_9NEOP</name>
<reference evidence="2 3" key="1">
    <citation type="submission" date="2017-12" db="EMBL/GenBank/DDBJ databases">
        <title>Hemimetabolous genomes reveal molecular basis of termite eusociality.</title>
        <authorList>
            <person name="Harrison M.C."/>
            <person name="Jongepier E."/>
            <person name="Robertson H.M."/>
            <person name="Arning N."/>
            <person name="Bitard-Feildel T."/>
            <person name="Chao H."/>
            <person name="Childers C.P."/>
            <person name="Dinh H."/>
            <person name="Doddapaneni H."/>
            <person name="Dugan S."/>
            <person name="Gowin J."/>
            <person name="Greiner C."/>
            <person name="Han Y."/>
            <person name="Hu H."/>
            <person name="Hughes D.S.T."/>
            <person name="Huylmans A.-K."/>
            <person name="Kemena C."/>
            <person name="Kremer L.P.M."/>
            <person name="Lee S.L."/>
            <person name="Lopez-Ezquerra A."/>
            <person name="Mallet L."/>
            <person name="Monroy-Kuhn J.M."/>
            <person name="Moser A."/>
            <person name="Murali S.C."/>
            <person name="Muzny D.M."/>
            <person name="Otani S."/>
            <person name="Piulachs M.-D."/>
            <person name="Poelchau M."/>
            <person name="Qu J."/>
            <person name="Schaub F."/>
            <person name="Wada-Katsumata A."/>
            <person name="Worley K.C."/>
            <person name="Xie Q."/>
            <person name="Ylla G."/>
            <person name="Poulsen M."/>
            <person name="Gibbs R.A."/>
            <person name="Schal C."/>
            <person name="Richards S."/>
            <person name="Belles X."/>
            <person name="Korb J."/>
            <person name="Bornberg-Bauer E."/>
        </authorList>
    </citation>
    <scope>NUCLEOTIDE SEQUENCE [LARGE SCALE GENOMIC DNA]</scope>
    <source>
        <tissue evidence="2">Whole body</tissue>
    </source>
</reference>
<accession>A0A2J7R535</accession>
<feature type="transmembrane region" description="Helical" evidence="1">
    <location>
        <begin position="36"/>
        <end position="58"/>
    </location>
</feature>
<dbReference type="Proteomes" id="UP000235965">
    <property type="component" value="Unassembled WGS sequence"/>
</dbReference>
<dbReference type="EMBL" id="NEVH01007395">
    <property type="protein sequence ID" value="PNF35944.1"/>
    <property type="molecule type" value="Genomic_DNA"/>
</dbReference>
<sequence length="66" mass="7352">MWTPYLHSPRPGLIIRRHRLDAACCVVGGDAVFRGAVAVLLLFLVRGCLLLGLLHDLVDDVQLLFR</sequence>
<organism evidence="2 3">
    <name type="scientific">Cryptotermes secundus</name>
    <dbReference type="NCBI Taxonomy" id="105785"/>
    <lineage>
        <taxon>Eukaryota</taxon>
        <taxon>Metazoa</taxon>
        <taxon>Ecdysozoa</taxon>
        <taxon>Arthropoda</taxon>
        <taxon>Hexapoda</taxon>
        <taxon>Insecta</taxon>
        <taxon>Pterygota</taxon>
        <taxon>Neoptera</taxon>
        <taxon>Polyneoptera</taxon>
        <taxon>Dictyoptera</taxon>
        <taxon>Blattodea</taxon>
        <taxon>Blattoidea</taxon>
        <taxon>Termitoidae</taxon>
        <taxon>Kalotermitidae</taxon>
        <taxon>Cryptotermitinae</taxon>
        <taxon>Cryptotermes</taxon>
    </lineage>
</organism>
<dbReference type="AlphaFoldDB" id="A0A2J7R535"/>
<keyword evidence="1" id="KW-1133">Transmembrane helix</keyword>
<proteinExistence type="predicted"/>
<protein>
    <submittedName>
        <fullName evidence="2">Uncharacterized protein</fullName>
    </submittedName>
</protein>
<dbReference type="InParanoid" id="A0A2J7R535"/>
<keyword evidence="1" id="KW-0812">Transmembrane</keyword>
<gene>
    <name evidence="2" type="ORF">B7P43_G03551</name>
</gene>
<evidence type="ECO:0000256" key="1">
    <source>
        <dbReference type="SAM" id="Phobius"/>
    </source>
</evidence>
<evidence type="ECO:0000313" key="3">
    <source>
        <dbReference type="Proteomes" id="UP000235965"/>
    </source>
</evidence>
<evidence type="ECO:0000313" key="2">
    <source>
        <dbReference type="EMBL" id="PNF35944.1"/>
    </source>
</evidence>
<comment type="caution">
    <text evidence="2">The sequence shown here is derived from an EMBL/GenBank/DDBJ whole genome shotgun (WGS) entry which is preliminary data.</text>
</comment>